<sequence length="96" mass="11360">MRVLDFLALIRTLNRQTLFYFETSDKTIIPIVDFKIENEHLVFLTAANQKPRQQWELFVLLQQKELLPHLLYVQEAKQQSQAVFGFRLENGKALVQ</sequence>
<dbReference type="RefSeq" id="WP_035453503.1">
    <property type="nucleotide sequence ID" value="NZ_AZGA01000078.1"/>
</dbReference>
<evidence type="ECO:0000313" key="2">
    <source>
        <dbReference type="Proteomes" id="UP000051236"/>
    </source>
</evidence>
<name>X0PFD0_9LACO</name>
<dbReference type="Proteomes" id="UP000051236">
    <property type="component" value="Unassembled WGS sequence"/>
</dbReference>
<evidence type="ECO:0000313" key="1">
    <source>
        <dbReference type="EMBL" id="KRM31454.1"/>
    </source>
</evidence>
<comment type="caution">
    <text evidence="1">The sequence shown here is derived from an EMBL/GenBank/DDBJ whole genome shotgun (WGS) entry which is preliminary data.</text>
</comment>
<dbReference type="OrthoDB" id="2313136at2"/>
<keyword evidence="2" id="KW-1185">Reference proteome</keyword>
<organism evidence="1 2">
    <name type="scientific">Agrilactobacillus composti DSM 18527 = JCM 14202</name>
    <dbReference type="NCBI Taxonomy" id="1423734"/>
    <lineage>
        <taxon>Bacteria</taxon>
        <taxon>Bacillati</taxon>
        <taxon>Bacillota</taxon>
        <taxon>Bacilli</taxon>
        <taxon>Lactobacillales</taxon>
        <taxon>Lactobacillaceae</taxon>
        <taxon>Agrilactobacillus</taxon>
    </lineage>
</organism>
<proteinExistence type="predicted"/>
<dbReference type="EMBL" id="AZGA01000078">
    <property type="protein sequence ID" value="KRM31454.1"/>
    <property type="molecule type" value="Genomic_DNA"/>
</dbReference>
<protein>
    <submittedName>
        <fullName evidence="1">Uncharacterized protein</fullName>
    </submittedName>
</protein>
<dbReference type="STRING" id="1423734.FC83_GL000749"/>
<accession>X0PFD0</accession>
<dbReference type="PATRIC" id="fig|1423734.3.peg.756"/>
<reference evidence="1 2" key="1">
    <citation type="journal article" date="2015" name="Genome Announc.">
        <title>Expanding the biotechnology potential of lactobacilli through comparative genomics of 213 strains and associated genera.</title>
        <authorList>
            <person name="Sun Z."/>
            <person name="Harris H.M."/>
            <person name="McCann A."/>
            <person name="Guo C."/>
            <person name="Argimon S."/>
            <person name="Zhang W."/>
            <person name="Yang X."/>
            <person name="Jeffery I.B."/>
            <person name="Cooney J.C."/>
            <person name="Kagawa T.F."/>
            <person name="Liu W."/>
            <person name="Song Y."/>
            <person name="Salvetti E."/>
            <person name="Wrobel A."/>
            <person name="Rasinkangas P."/>
            <person name="Parkhill J."/>
            <person name="Rea M.C."/>
            <person name="O'Sullivan O."/>
            <person name="Ritari J."/>
            <person name="Douillard F.P."/>
            <person name="Paul Ross R."/>
            <person name="Yang R."/>
            <person name="Briner A.E."/>
            <person name="Felis G.E."/>
            <person name="de Vos W.M."/>
            <person name="Barrangou R."/>
            <person name="Klaenhammer T.R."/>
            <person name="Caufield P.W."/>
            <person name="Cui Y."/>
            <person name="Zhang H."/>
            <person name="O'Toole P.W."/>
        </authorList>
    </citation>
    <scope>NUCLEOTIDE SEQUENCE [LARGE SCALE GENOMIC DNA]</scope>
    <source>
        <strain evidence="1 2">DSM 18527</strain>
    </source>
</reference>
<dbReference type="AlphaFoldDB" id="X0PFD0"/>
<gene>
    <name evidence="1" type="ORF">FC83_GL000749</name>
</gene>